<dbReference type="InterPro" id="IPR041492">
    <property type="entry name" value="HAD_2"/>
</dbReference>
<dbReference type="InterPro" id="IPR023198">
    <property type="entry name" value="PGP-like_dom2"/>
</dbReference>
<evidence type="ECO:0000313" key="1">
    <source>
        <dbReference type="EMBL" id="ARU62073.1"/>
    </source>
</evidence>
<dbReference type="PANTHER" id="PTHR43434">
    <property type="entry name" value="PHOSPHOGLYCOLATE PHOSPHATASE"/>
    <property type="match status" value="1"/>
</dbReference>
<dbReference type="GO" id="GO:0005829">
    <property type="term" value="C:cytosol"/>
    <property type="evidence" value="ECO:0007669"/>
    <property type="project" value="TreeGrafter"/>
</dbReference>
<dbReference type="GO" id="GO:0008967">
    <property type="term" value="F:phosphoglycolate phosphatase activity"/>
    <property type="evidence" value="ECO:0007669"/>
    <property type="project" value="TreeGrafter"/>
</dbReference>
<gene>
    <name evidence="1" type="ORF">CBW65_14445</name>
</gene>
<sequence length="237" mass="26337">MACRSPASSRRPSMKTLLLWDIDGTLLRNKGAGKRAMNRAFAKMTGEEGAFDSIDMAGGLDLNMIGGVFARYGVDASRMEEFLTLYYPCLEDVMRDGNSKLMPNVVQVLERAERDARFYNAYGTGNVERGARIKLEHFDLNRFFPVGGFCYGPVERWQLLQDGIERAQQHYGVEFAPERVIVIGDTLKDIEAARKIGAKVVAVGTGGHAYDVLAAAEPDLLLADMTDEERFFAFCSE</sequence>
<dbReference type="Gene3D" id="3.40.50.1000">
    <property type="entry name" value="HAD superfamily/HAD-like"/>
    <property type="match status" value="1"/>
</dbReference>
<dbReference type="GO" id="GO:0006281">
    <property type="term" value="P:DNA repair"/>
    <property type="evidence" value="ECO:0007669"/>
    <property type="project" value="TreeGrafter"/>
</dbReference>
<evidence type="ECO:0008006" key="3">
    <source>
        <dbReference type="Google" id="ProtNLM"/>
    </source>
</evidence>
<dbReference type="SUPFAM" id="SSF56784">
    <property type="entry name" value="HAD-like"/>
    <property type="match status" value="1"/>
</dbReference>
<dbReference type="AlphaFoldDB" id="A0A1Y0IRS7"/>
<dbReference type="EMBL" id="CP021434">
    <property type="protein sequence ID" value="ARU62073.1"/>
    <property type="molecule type" value="Genomic_DNA"/>
</dbReference>
<dbReference type="InterPro" id="IPR036412">
    <property type="entry name" value="HAD-like_sf"/>
</dbReference>
<dbReference type="Pfam" id="PF13419">
    <property type="entry name" value="HAD_2"/>
    <property type="match status" value="1"/>
</dbReference>
<reference evidence="2" key="1">
    <citation type="submission" date="2017-05" db="EMBL/GenBank/DDBJ databases">
        <authorList>
            <person name="Sung H."/>
        </authorList>
    </citation>
    <scope>NUCLEOTIDE SEQUENCE [LARGE SCALE GENOMIC DNA]</scope>
    <source>
        <strain evidence="2">AR23208</strain>
    </source>
</reference>
<organism evidence="1 2">
    <name type="scientific">Tumebacillus avium</name>
    <dbReference type="NCBI Taxonomy" id="1903704"/>
    <lineage>
        <taxon>Bacteria</taxon>
        <taxon>Bacillati</taxon>
        <taxon>Bacillota</taxon>
        <taxon>Bacilli</taxon>
        <taxon>Bacillales</taxon>
        <taxon>Alicyclobacillaceae</taxon>
        <taxon>Tumebacillus</taxon>
    </lineage>
</organism>
<dbReference type="Proteomes" id="UP000195437">
    <property type="component" value="Chromosome"/>
</dbReference>
<dbReference type="Gene3D" id="1.10.150.240">
    <property type="entry name" value="Putative phosphatase, domain 2"/>
    <property type="match status" value="1"/>
</dbReference>
<dbReference type="OrthoDB" id="9781769at2"/>
<dbReference type="KEGG" id="tum:CBW65_14445"/>
<name>A0A1Y0IRS7_9BACL</name>
<evidence type="ECO:0000313" key="2">
    <source>
        <dbReference type="Proteomes" id="UP000195437"/>
    </source>
</evidence>
<protein>
    <recommendedName>
        <fullName evidence="3">Haloacid dehalogenase</fullName>
    </recommendedName>
</protein>
<dbReference type="InterPro" id="IPR023214">
    <property type="entry name" value="HAD_sf"/>
</dbReference>
<dbReference type="InterPro" id="IPR050155">
    <property type="entry name" value="HAD-like_hydrolase_sf"/>
</dbReference>
<dbReference type="PANTHER" id="PTHR43434:SF1">
    <property type="entry name" value="PHOSPHOGLYCOLATE PHOSPHATASE"/>
    <property type="match status" value="1"/>
</dbReference>
<proteinExistence type="predicted"/>
<keyword evidence="2" id="KW-1185">Reference proteome</keyword>
<accession>A0A1Y0IRS7</accession>